<evidence type="ECO:0000313" key="2">
    <source>
        <dbReference type="Proteomes" id="UP001153269"/>
    </source>
</evidence>
<reference evidence="1" key="1">
    <citation type="submission" date="2020-03" db="EMBL/GenBank/DDBJ databases">
        <authorList>
            <person name="Weist P."/>
        </authorList>
    </citation>
    <scope>NUCLEOTIDE SEQUENCE</scope>
</reference>
<dbReference type="Proteomes" id="UP001153269">
    <property type="component" value="Unassembled WGS sequence"/>
</dbReference>
<accession>A0A9N7TK18</accession>
<sequence length="229" mass="24549">MAESLSLQNPCKIRARSHKPLEKTNSWISEVFGFTPAVVSSHSSHERKPLARFTGRCSVPSSITPPSAPWLPVLVVSVLGLSALRGPASGPEQNAAEIFFQDGAGVTQEAERRGNAFRHMNNKMEVFCSDASTTTNNPEDSDEGGASAFICSAGTQRSLPPHKAADKYLLNSSPLVFHLAARSQSPVTGPAAALQLLTKRLSEPHLAALRPFTTQSPSTFTPLLQQMCV</sequence>
<dbReference type="EMBL" id="CADEAL010000053">
    <property type="protein sequence ID" value="CAB1413423.1"/>
    <property type="molecule type" value="Genomic_DNA"/>
</dbReference>
<comment type="caution">
    <text evidence="1">The sequence shown here is derived from an EMBL/GenBank/DDBJ whole genome shotgun (WGS) entry which is preliminary data.</text>
</comment>
<proteinExistence type="predicted"/>
<dbReference type="AlphaFoldDB" id="A0A9N7TK18"/>
<evidence type="ECO:0000313" key="1">
    <source>
        <dbReference type="EMBL" id="CAB1413423.1"/>
    </source>
</evidence>
<gene>
    <name evidence="1" type="ORF">PLEPLA_LOCUS1123</name>
</gene>
<keyword evidence="2" id="KW-1185">Reference proteome</keyword>
<organism evidence="1 2">
    <name type="scientific">Pleuronectes platessa</name>
    <name type="common">European plaice</name>
    <dbReference type="NCBI Taxonomy" id="8262"/>
    <lineage>
        <taxon>Eukaryota</taxon>
        <taxon>Metazoa</taxon>
        <taxon>Chordata</taxon>
        <taxon>Craniata</taxon>
        <taxon>Vertebrata</taxon>
        <taxon>Euteleostomi</taxon>
        <taxon>Actinopterygii</taxon>
        <taxon>Neopterygii</taxon>
        <taxon>Teleostei</taxon>
        <taxon>Neoteleostei</taxon>
        <taxon>Acanthomorphata</taxon>
        <taxon>Carangaria</taxon>
        <taxon>Pleuronectiformes</taxon>
        <taxon>Pleuronectoidei</taxon>
        <taxon>Pleuronectidae</taxon>
        <taxon>Pleuronectes</taxon>
    </lineage>
</organism>
<protein>
    <submittedName>
        <fullName evidence="1">Uncharacterized protein</fullName>
    </submittedName>
</protein>
<name>A0A9N7TK18_PLEPL</name>